<sequence length="112" mass="12625">MKMLISIFQQYFTPAHTPNGTRTCFYNLSVTVRLANLWSIVKSKMTDTRLKLEATIKATCASHTSLQSYGLITSMLGSTDAAIHSREPRPHIECRDCTFLIGLVYYSSFLVI</sequence>
<proteinExistence type="predicted"/>
<comment type="caution">
    <text evidence="1">The sequence shown here is derived from an EMBL/GenBank/DDBJ whole genome shotgun (WGS) entry which is preliminary data.</text>
</comment>
<accession>A0ABU7E3W1</accession>
<evidence type="ECO:0000313" key="1">
    <source>
        <dbReference type="EMBL" id="MED6281840.1"/>
    </source>
</evidence>
<dbReference type="Proteomes" id="UP001352852">
    <property type="component" value="Unassembled WGS sequence"/>
</dbReference>
<name>A0ABU7E3W1_9TELE</name>
<organism evidence="1 2">
    <name type="scientific">Characodon lateralis</name>
    <dbReference type="NCBI Taxonomy" id="208331"/>
    <lineage>
        <taxon>Eukaryota</taxon>
        <taxon>Metazoa</taxon>
        <taxon>Chordata</taxon>
        <taxon>Craniata</taxon>
        <taxon>Vertebrata</taxon>
        <taxon>Euteleostomi</taxon>
        <taxon>Actinopterygii</taxon>
        <taxon>Neopterygii</taxon>
        <taxon>Teleostei</taxon>
        <taxon>Neoteleostei</taxon>
        <taxon>Acanthomorphata</taxon>
        <taxon>Ovalentaria</taxon>
        <taxon>Atherinomorphae</taxon>
        <taxon>Cyprinodontiformes</taxon>
        <taxon>Goodeidae</taxon>
        <taxon>Characodon</taxon>
    </lineage>
</organism>
<protein>
    <submittedName>
        <fullName evidence="1">Uncharacterized protein</fullName>
    </submittedName>
</protein>
<dbReference type="EMBL" id="JAHUTJ010044066">
    <property type="protein sequence ID" value="MED6281840.1"/>
    <property type="molecule type" value="Genomic_DNA"/>
</dbReference>
<keyword evidence="2" id="KW-1185">Reference proteome</keyword>
<evidence type="ECO:0000313" key="2">
    <source>
        <dbReference type="Proteomes" id="UP001352852"/>
    </source>
</evidence>
<gene>
    <name evidence="1" type="ORF">CHARACLAT_026011</name>
</gene>
<reference evidence="1 2" key="1">
    <citation type="submission" date="2021-06" db="EMBL/GenBank/DDBJ databases">
        <authorList>
            <person name="Palmer J.M."/>
        </authorList>
    </citation>
    <scope>NUCLEOTIDE SEQUENCE [LARGE SCALE GENOMIC DNA]</scope>
    <source>
        <strain evidence="1 2">CL_MEX2019</strain>
        <tissue evidence="1">Muscle</tissue>
    </source>
</reference>